<proteinExistence type="predicted"/>
<evidence type="ECO:0000313" key="2">
    <source>
        <dbReference type="EMBL" id="GAA1753940.1"/>
    </source>
</evidence>
<name>A0ABN2KE60_9MICO</name>
<dbReference type="EMBL" id="BAAAPN010000032">
    <property type="protein sequence ID" value="GAA1753940.1"/>
    <property type="molecule type" value="Genomic_DNA"/>
</dbReference>
<comment type="caution">
    <text evidence="2">The sequence shown here is derived from an EMBL/GenBank/DDBJ whole genome shotgun (WGS) entry which is preliminary data.</text>
</comment>
<accession>A0ABN2KE60</accession>
<sequence length="769" mass="81904">MTRIGSGAPDPTWVAERVRSVGKSIIQVGSATLLAMREEDGFSCFVLCPDRGQATRLLAANMNDSLGAKLELVDDVPSLIRGGYARLVARPNGGGRATQAGGNPAAVAEFLARGGLPVGYWVAVSLRAPKRSELSWARKWFDHQDVTRAVHYSREPEALVASVFAGGDDASVAQGVVESLTSALPGFDVDAVGKSVPGRAVLTAAGLVIGAAPATAVDMLLHSPGLAAAAAAVPGAAVALVAGTGLRGSRRDVLVRSLASGVVPRPQVRRVPPGKPTRERTINGQVQPGRSGGYPLAEDVFLVNAGMVTGVVSPHHGSGSAQSVTAVREVPPALRGPIGPVIGWVGQQAVHISEGDRWAGVCAFGLPGSGKSVLVQNLFAYDLCQRERGKRMSMIAFENKGDGFVAYRYWMRRFRMRGHLVEVADNNTRAIELLPNTSAVKQAEFLVSALVYYWGEDAIAARSQNTLKALLPAAVLVTDEDADTAELPTRMSWVEASAILLGGRGDDSGVALAAALAQRANTTRDPELVDAVSRLALLYGDKVTRAQRATLQEAPLSKFAPLLSASGFFSPDRQKVTFARVLDKHEVLVINTGPASRGGEAPDEVMTECLSAMLMYGLYHAIRSRCRDWQTQGREVRLYSDELSLLSGSSARVIAWTRNQGRAHGVVDTFASQFPEQLPAEVRSTVLGFGTMFWMAQNNPDIIRQAVDDLTMDGSAWTGADLRNLERFHLIVRASVGQQPVPPVACKGGFWPEDTGQFLRDQGFSPGHG</sequence>
<dbReference type="Proteomes" id="UP001501475">
    <property type="component" value="Unassembled WGS sequence"/>
</dbReference>
<protein>
    <submittedName>
        <fullName evidence="2">Uncharacterized protein</fullName>
    </submittedName>
</protein>
<feature type="region of interest" description="Disordered" evidence="1">
    <location>
        <begin position="266"/>
        <end position="289"/>
    </location>
</feature>
<reference evidence="2 3" key="1">
    <citation type="journal article" date="2019" name="Int. J. Syst. Evol. Microbiol.">
        <title>The Global Catalogue of Microorganisms (GCM) 10K type strain sequencing project: providing services to taxonomists for standard genome sequencing and annotation.</title>
        <authorList>
            <consortium name="The Broad Institute Genomics Platform"/>
            <consortium name="The Broad Institute Genome Sequencing Center for Infectious Disease"/>
            <person name="Wu L."/>
            <person name="Ma J."/>
        </authorList>
    </citation>
    <scope>NUCLEOTIDE SEQUENCE [LARGE SCALE GENOMIC DNA]</scope>
    <source>
        <strain evidence="2 3">JCM 15591</strain>
    </source>
</reference>
<dbReference type="InterPro" id="IPR027417">
    <property type="entry name" value="P-loop_NTPase"/>
</dbReference>
<keyword evidence="3" id="KW-1185">Reference proteome</keyword>
<evidence type="ECO:0000313" key="3">
    <source>
        <dbReference type="Proteomes" id="UP001501475"/>
    </source>
</evidence>
<gene>
    <name evidence="2" type="ORF">GCM10009810_12230</name>
</gene>
<dbReference type="Gene3D" id="3.40.50.300">
    <property type="entry name" value="P-loop containing nucleotide triphosphate hydrolases"/>
    <property type="match status" value="1"/>
</dbReference>
<evidence type="ECO:0000256" key="1">
    <source>
        <dbReference type="SAM" id="MobiDB-lite"/>
    </source>
</evidence>
<dbReference type="SUPFAM" id="SSF52540">
    <property type="entry name" value="P-loop containing nucleoside triphosphate hydrolases"/>
    <property type="match status" value="1"/>
</dbReference>
<organism evidence="2 3">
    <name type="scientific">Nostocoides vanveenii</name>
    <dbReference type="NCBI Taxonomy" id="330835"/>
    <lineage>
        <taxon>Bacteria</taxon>
        <taxon>Bacillati</taxon>
        <taxon>Actinomycetota</taxon>
        <taxon>Actinomycetes</taxon>
        <taxon>Micrococcales</taxon>
        <taxon>Intrasporangiaceae</taxon>
        <taxon>Nostocoides</taxon>
    </lineage>
</organism>